<dbReference type="GO" id="GO:0046983">
    <property type="term" value="F:protein dimerization activity"/>
    <property type="evidence" value="ECO:0007669"/>
    <property type="project" value="InterPro"/>
</dbReference>
<evidence type="ECO:0000313" key="7">
    <source>
        <dbReference type="EMBL" id="KAK1397731.1"/>
    </source>
</evidence>
<dbReference type="GO" id="GO:0005634">
    <property type="term" value="C:nucleus"/>
    <property type="evidence" value="ECO:0007669"/>
    <property type="project" value="UniProtKB-SubCell"/>
</dbReference>
<keyword evidence="2" id="KW-0805">Transcription regulation</keyword>
<keyword evidence="8" id="KW-1185">Reference proteome</keyword>
<dbReference type="CDD" id="cd11393">
    <property type="entry name" value="bHLH_AtbHLH_like"/>
    <property type="match status" value="1"/>
</dbReference>
<comment type="caution">
    <text evidence="7">The sequence shown here is derived from an EMBL/GenBank/DDBJ whole genome shotgun (WGS) entry which is preliminary data.</text>
</comment>
<dbReference type="InterPro" id="IPR011598">
    <property type="entry name" value="bHLH_dom"/>
</dbReference>
<comment type="subcellular location">
    <subcellularLocation>
        <location evidence="1">Nucleus</location>
    </subcellularLocation>
</comment>
<dbReference type="InterPro" id="IPR036638">
    <property type="entry name" value="HLH_DNA-bd_sf"/>
</dbReference>
<evidence type="ECO:0000256" key="2">
    <source>
        <dbReference type="ARBA" id="ARBA00023015"/>
    </source>
</evidence>
<keyword evidence="3" id="KW-0238">DNA-binding</keyword>
<dbReference type="Gene3D" id="4.10.280.10">
    <property type="entry name" value="Helix-loop-helix DNA-binding domain"/>
    <property type="match status" value="1"/>
</dbReference>
<evidence type="ECO:0000256" key="5">
    <source>
        <dbReference type="ARBA" id="ARBA00023242"/>
    </source>
</evidence>
<dbReference type="InterPro" id="IPR045239">
    <property type="entry name" value="bHLH95_bHLH"/>
</dbReference>
<sequence>MFEDSRALFTDSCSIISSNFSPKGEQDNLFPKSRMNFDMNNVIQDDYLCNNSSVDGLNSQLLSHYPRHSSSLATTQGGSLDGSSLYRMGSSMGMDNEVKMSSGLMRQNSSPAGFFSNLTNQSGYGGVRGGIANYRLGNDNNGDLGSTASRFKSQMSLSSRIPSSLGMLSQISEIDGGNIRPTSNDDTKNRIVDGDTQYYNSEYPLRSWNDTLHFAESYTLKRERDDDDGRLFSSVQNGEIQNRPSLFSHHLSLPKTLSDISCMDKLLQFQDSVPCKIRAKRGCATHPRSIAERVRRTRISERMRKLQELVPHMDKQTNTADMLDLAVEYIKDLQKQYKTLSDNRANCKCSAMQKQGLK</sequence>
<dbReference type="SUPFAM" id="SSF47459">
    <property type="entry name" value="HLH, helix-loop-helix DNA-binding domain"/>
    <property type="match status" value="1"/>
</dbReference>
<dbReference type="InterPro" id="IPR045843">
    <property type="entry name" value="IND-like"/>
</dbReference>
<dbReference type="GO" id="GO:0000981">
    <property type="term" value="F:DNA-binding transcription factor activity, RNA polymerase II-specific"/>
    <property type="evidence" value="ECO:0007669"/>
    <property type="project" value="TreeGrafter"/>
</dbReference>
<evidence type="ECO:0000256" key="4">
    <source>
        <dbReference type="ARBA" id="ARBA00023163"/>
    </source>
</evidence>
<gene>
    <name evidence="7" type="ORF">POM88_007594</name>
</gene>
<dbReference type="PANTHER" id="PTHR16223">
    <property type="entry name" value="TRANSCRIPTION FACTOR BHLH83-RELATED"/>
    <property type="match status" value="1"/>
</dbReference>
<evidence type="ECO:0000256" key="1">
    <source>
        <dbReference type="ARBA" id="ARBA00004123"/>
    </source>
</evidence>
<dbReference type="GO" id="GO:0000978">
    <property type="term" value="F:RNA polymerase II cis-regulatory region sequence-specific DNA binding"/>
    <property type="evidence" value="ECO:0007669"/>
    <property type="project" value="TreeGrafter"/>
</dbReference>
<reference evidence="7" key="1">
    <citation type="submission" date="2023-02" db="EMBL/GenBank/DDBJ databases">
        <title>Genome of toxic invasive species Heracleum sosnowskyi carries increased number of genes despite the absence of recent whole-genome duplications.</title>
        <authorList>
            <person name="Schelkunov M."/>
            <person name="Shtratnikova V."/>
            <person name="Makarenko M."/>
            <person name="Klepikova A."/>
            <person name="Omelchenko D."/>
            <person name="Novikova G."/>
            <person name="Obukhova E."/>
            <person name="Bogdanov V."/>
            <person name="Penin A."/>
            <person name="Logacheva M."/>
        </authorList>
    </citation>
    <scope>NUCLEOTIDE SEQUENCE</scope>
    <source>
        <strain evidence="7">Hsosn_3</strain>
        <tissue evidence="7">Leaf</tissue>
    </source>
</reference>
<feature type="domain" description="BHLH" evidence="6">
    <location>
        <begin position="283"/>
        <end position="333"/>
    </location>
</feature>
<dbReference type="FunFam" id="4.10.280.10:FF:000021">
    <property type="entry name" value="Transcription factor bHLH130 family"/>
    <property type="match status" value="1"/>
</dbReference>
<evidence type="ECO:0000259" key="6">
    <source>
        <dbReference type="PROSITE" id="PS50888"/>
    </source>
</evidence>
<dbReference type="AlphaFoldDB" id="A0AAD8J5T2"/>
<dbReference type="PROSITE" id="PS50888">
    <property type="entry name" value="BHLH"/>
    <property type="match status" value="1"/>
</dbReference>
<dbReference type="SMART" id="SM00353">
    <property type="entry name" value="HLH"/>
    <property type="match status" value="1"/>
</dbReference>
<organism evidence="7 8">
    <name type="scientific">Heracleum sosnowskyi</name>
    <dbReference type="NCBI Taxonomy" id="360622"/>
    <lineage>
        <taxon>Eukaryota</taxon>
        <taxon>Viridiplantae</taxon>
        <taxon>Streptophyta</taxon>
        <taxon>Embryophyta</taxon>
        <taxon>Tracheophyta</taxon>
        <taxon>Spermatophyta</taxon>
        <taxon>Magnoliopsida</taxon>
        <taxon>eudicotyledons</taxon>
        <taxon>Gunneridae</taxon>
        <taxon>Pentapetalae</taxon>
        <taxon>asterids</taxon>
        <taxon>campanulids</taxon>
        <taxon>Apiales</taxon>
        <taxon>Apiaceae</taxon>
        <taxon>Apioideae</taxon>
        <taxon>apioid superclade</taxon>
        <taxon>Tordylieae</taxon>
        <taxon>Tordyliinae</taxon>
        <taxon>Heracleum</taxon>
    </lineage>
</organism>
<evidence type="ECO:0000313" key="8">
    <source>
        <dbReference type="Proteomes" id="UP001237642"/>
    </source>
</evidence>
<proteinExistence type="predicted"/>
<dbReference type="Pfam" id="PF00010">
    <property type="entry name" value="HLH"/>
    <property type="match status" value="1"/>
</dbReference>
<dbReference type="PANTHER" id="PTHR16223:SF125">
    <property type="entry name" value="OS08G0506700 PROTEIN"/>
    <property type="match status" value="1"/>
</dbReference>
<dbReference type="Proteomes" id="UP001237642">
    <property type="component" value="Unassembled WGS sequence"/>
</dbReference>
<name>A0AAD8J5T2_9APIA</name>
<accession>A0AAD8J5T2</accession>
<reference evidence="7" key="2">
    <citation type="submission" date="2023-05" db="EMBL/GenBank/DDBJ databases">
        <authorList>
            <person name="Schelkunov M.I."/>
        </authorList>
    </citation>
    <scope>NUCLEOTIDE SEQUENCE</scope>
    <source>
        <strain evidence="7">Hsosn_3</strain>
        <tissue evidence="7">Leaf</tissue>
    </source>
</reference>
<protein>
    <submittedName>
        <fullName evidence="7">Basic helix-loop-helix transcription factor</fullName>
    </submittedName>
</protein>
<keyword evidence="5" id="KW-0539">Nucleus</keyword>
<keyword evidence="4" id="KW-0804">Transcription</keyword>
<evidence type="ECO:0000256" key="3">
    <source>
        <dbReference type="ARBA" id="ARBA00023125"/>
    </source>
</evidence>
<dbReference type="EMBL" id="JAUIZM010000002">
    <property type="protein sequence ID" value="KAK1397731.1"/>
    <property type="molecule type" value="Genomic_DNA"/>
</dbReference>